<dbReference type="Proteomes" id="UP000727993">
    <property type="component" value="Unassembled WGS sequence"/>
</dbReference>
<dbReference type="EMBL" id="JADJZA010000010">
    <property type="protein sequence ID" value="MBK9298723.1"/>
    <property type="molecule type" value="Genomic_DNA"/>
</dbReference>
<dbReference type="SUPFAM" id="SSF53335">
    <property type="entry name" value="S-adenosyl-L-methionine-dependent methyltransferases"/>
    <property type="match status" value="1"/>
</dbReference>
<dbReference type="Gene3D" id="3.40.50.150">
    <property type="entry name" value="Vaccinia Virus protein VP39"/>
    <property type="match status" value="1"/>
</dbReference>
<keyword evidence="1 4" id="KW-0489">Methyltransferase</keyword>
<reference evidence="4 5" key="1">
    <citation type="submission" date="2020-10" db="EMBL/GenBank/DDBJ databases">
        <title>Connecting structure to function with the recovery of over 1000 high-quality activated sludge metagenome-assembled genomes encoding full-length rRNA genes using long-read sequencing.</title>
        <authorList>
            <person name="Singleton C.M."/>
            <person name="Petriglieri F."/>
            <person name="Kristensen J.M."/>
            <person name="Kirkegaard R.H."/>
            <person name="Michaelsen T.Y."/>
            <person name="Andersen M.H."/>
            <person name="Karst S.M."/>
            <person name="Dueholm M.S."/>
            <person name="Nielsen P.H."/>
            <person name="Albertsen M."/>
        </authorList>
    </citation>
    <scope>NUCLEOTIDE SEQUENCE [LARGE SCALE GENOMIC DNA]</scope>
    <source>
        <strain evidence="4">Lyne_18-Q3-R50-59_MAXAC.006</strain>
    </source>
</reference>
<dbReference type="PANTHER" id="PTHR43648:SF1">
    <property type="entry name" value="ELECTRON TRANSFER FLAVOPROTEIN BETA SUBUNIT LYSINE METHYLTRANSFERASE"/>
    <property type="match status" value="1"/>
</dbReference>
<evidence type="ECO:0000256" key="2">
    <source>
        <dbReference type="ARBA" id="ARBA00022679"/>
    </source>
</evidence>
<proteinExistence type="predicted"/>
<keyword evidence="4" id="KW-0689">Ribosomal protein</keyword>
<evidence type="ECO:0000256" key="1">
    <source>
        <dbReference type="ARBA" id="ARBA00022603"/>
    </source>
</evidence>
<sequence length="342" mass="35610">MTETGAAAAPWPSEMPPERRPSAAEAPPSAVQLTIAVPDDETAEVLAAVVWGGAAGAVPPPDGVEERDTADEGVRWVISWVDPPAPELLETLGAELCRNGADVVGTSSVAHDQGLDAWRDYASVWRAGPFAVRPPWLEAIPDAETIDLVIDPGATFGSGSHQSTRMALELLADLPIDKMPVVDVGSGSGILGIGAALLGAARVDLVELDPRGENVGLTNAFRNRVADRVRWAGTDATALAGVRTGPAQHEPRVVAANMLIGELEAVAPSLRALAGTGGLVIAAGVLESQVPRLMQALGAHRRVDCRIEPSETDPSVSWAALALELQPAPDPEADDVDPRTPR</sequence>
<name>A0A936TEV9_9ACTN</name>
<dbReference type="GO" id="GO:0032259">
    <property type="term" value="P:methylation"/>
    <property type="evidence" value="ECO:0007669"/>
    <property type="project" value="UniProtKB-KW"/>
</dbReference>
<dbReference type="Pfam" id="PF06325">
    <property type="entry name" value="PrmA"/>
    <property type="match status" value="1"/>
</dbReference>
<accession>A0A936TEV9</accession>
<gene>
    <name evidence="4" type="ORF">IPN02_18225</name>
</gene>
<evidence type="ECO:0000256" key="3">
    <source>
        <dbReference type="SAM" id="MobiDB-lite"/>
    </source>
</evidence>
<dbReference type="InterPro" id="IPR050078">
    <property type="entry name" value="Ribosomal_L11_MeTrfase_PrmA"/>
</dbReference>
<protein>
    <submittedName>
        <fullName evidence="4">50S ribosomal protein L11 methyltransferase</fullName>
    </submittedName>
</protein>
<comment type="caution">
    <text evidence="4">The sequence shown here is derived from an EMBL/GenBank/DDBJ whole genome shotgun (WGS) entry which is preliminary data.</text>
</comment>
<dbReference type="InterPro" id="IPR029063">
    <property type="entry name" value="SAM-dependent_MTases_sf"/>
</dbReference>
<dbReference type="PANTHER" id="PTHR43648">
    <property type="entry name" value="ELECTRON TRANSFER FLAVOPROTEIN BETA SUBUNIT LYSINE METHYLTRANSFERASE"/>
    <property type="match status" value="1"/>
</dbReference>
<dbReference type="GO" id="GO:0008276">
    <property type="term" value="F:protein methyltransferase activity"/>
    <property type="evidence" value="ECO:0007669"/>
    <property type="project" value="TreeGrafter"/>
</dbReference>
<organism evidence="4 5">
    <name type="scientific">Candidatus Neomicrothrix subdominans</name>
    <dbReference type="NCBI Taxonomy" id="2954438"/>
    <lineage>
        <taxon>Bacteria</taxon>
        <taxon>Bacillati</taxon>
        <taxon>Actinomycetota</taxon>
        <taxon>Acidimicrobiia</taxon>
        <taxon>Acidimicrobiales</taxon>
        <taxon>Microthrixaceae</taxon>
        <taxon>Candidatus Neomicrothrix</taxon>
    </lineage>
</organism>
<dbReference type="GO" id="GO:0005840">
    <property type="term" value="C:ribosome"/>
    <property type="evidence" value="ECO:0007669"/>
    <property type="project" value="UniProtKB-KW"/>
</dbReference>
<keyword evidence="2" id="KW-0808">Transferase</keyword>
<dbReference type="AlphaFoldDB" id="A0A936TEV9"/>
<feature type="region of interest" description="Disordered" evidence="3">
    <location>
        <begin position="1"/>
        <end position="29"/>
    </location>
</feature>
<evidence type="ECO:0000313" key="5">
    <source>
        <dbReference type="Proteomes" id="UP000727993"/>
    </source>
</evidence>
<evidence type="ECO:0000313" key="4">
    <source>
        <dbReference type="EMBL" id="MBK9298723.1"/>
    </source>
</evidence>
<keyword evidence="4" id="KW-0687">Ribonucleoprotein</keyword>